<accession>A0ABN6ZB12</accession>
<sequence>MSIHRSYFYYAEKKDDNEVIDSIREASEFGDGFWKIYSRLLREGKKWNHKRVYRVYKLMRFNKRSRLKKRLPARVKQPLVTPGLPNQTWSMDFVSDSLECGRKFRVLNILDDFDRSAIAQEISISMPAERVIRILEKVIWLKGKPEAIRCDNGPEYISNKFQDWCKANSITIKYTQPGCPTQNSYVERFNGSYRRGVLDAYIFRTLTDVREITEKWMEDYNECRPHHSLGDMSPNEYKRKYETDNNIINLAV</sequence>
<protein>
    <submittedName>
        <fullName evidence="2">Transposase</fullName>
    </submittedName>
</protein>
<dbReference type="Gene3D" id="3.30.420.10">
    <property type="entry name" value="Ribonuclease H-like superfamily/Ribonuclease H"/>
    <property type="match status" value="1"/>
</dbReference>
<dbReference type="PANTHER" id="PTHR47515">
    <property type="entry name" value="LOW CALCIUM RESPONSE LOCUS PROTEIN T"/>
    <property type="match status" value="1"/>
</dbReference>
<dbReference type="Pfam" id="PF13683">
    <property type="entry name" value="rve_3"/>
    <property type="match status" value="1"/>
</dbReference>
<dbReference type="Proteomes" id="UP001496674">
    <property type="component" value="Chromosome"/>
</dbReference>
<evidence type="ECO:0000259" key="1">
    <source>
        <dbReference type="PROSITE" id="PS50994"/>
    </source>
</evidence>
<dbReference type="InterPro" id="IPR012337">
    <property type="entry name" value="RNaseH-like_sf"/>
</dbReference>
<evidence type="ECO:0000313" key="2">
    <source>
        <dbReference type="EMBL" id="BEG99598.1"/>
    </source>
</evidence>
<gene>
    <name evidence="2" type="ORF">BSYN_18630</name>
</gene>
<dbReference type="EMBL" id="AP028055">
    <property type="protein sequence ID" value="BEG99598.1"/>
    <property type="molecule type" value="Genomic_DNA"/>
</dbReference>
<evidence type="ECO:0000313" key="3">
    <source>
        <dbReference type="Proteomes" id="UP001496674"/>
    </source>
</evidence>
<keyword evidence="3" id="KW-1185">Reference proteome</keyword>
<proteinExistence type="predicted"/>
<organism evidence="2 3">
    <name type="scientific">Bacteroides sedimenti</name>
    <dbReference type="NCBI Taxonomy" id="2136147"/>
    <lineage>
        <taxon>Bacteria</taxon>
        <taxon>Pseudomonadati</taxon>
        <taxon>Bacteroidota</taxon>
        <taxon>Bacteroidia</taxon>
        <taxon>Bacteroidales</taxon>
        <taxon>Bacteroidaceae</taxon>
        <taxon>Bacteroides</taxon>
    </lineage>
</organism>
<name>A0ABN6ZB12_9BACE</name>
<dbReference type="PANTHER" id="PTHR47515:SF2">
    <property type="entry name" value="INTEGRASE CORE DOMAIN PROTEIN"/>
    <property type="match status" value="1"/>
</dbReference>
<dbReference type="InterPro" id="IPR001584">
    <property type="entry name" value="Integrase_cat-core"/>
</dbReference>
<reference evidence="2 3" key="1">
    <citation type="submission" date="2023-04" db="EMBL/GenBank/DDBJ databases">
        <title>Draft genome sequence of acteroides sedimenti strain YN3PY1.</title>
        <authorList>
            <person name="Yoshida N."/>
        </authorList>
    </citation>
    <scope>NUCLEOTIDE SEQUENCE [LARGE SCALE GENOMIC DNA]</scope>
    <source>
        <strain evidence="2 3">YN3PY1</strain>
    </source>
</reference>
<dbReference type="SUPFAM" id="SSF53098">
    <property type="entry name" value="Ribonuclease H-like"/>
    <property type="match status" value="1"/>
</dbReference>
<dbReference type="NCBIfam" id="NF033516">
    <property type="entry name" value="transpos_IS3"/>
    <property type="match status" value="1"/>
</dbReference>
<dbReference type="InterPro" id="IPR048020">
    <property type="entry name" value="Transpos_IS3"/>
</dbReference>
<dbReference type="PROSITE" id="PS50994">
    <property type="entry name" value="INTEGRASE"/>
    <property type="match status" value="1"/>
</dbReference>
<feature type="domain" description="Integrase catalytic" evidence="1">
    <location>
        <begin position="81"/>
        <end position="242"/>
    </location>
</feature>
<dbReference type="InterPro" id="IPR036397">
    <property type="entry name" value="RNaseH_sf"/>
</dbReference>